<keyword evidence="8 9" id="KW-0119">Carbohydrate metabolism</keyword>
<keyword evidence="6 9" id="KW-0460">Magnesium</keyword>
<dbReference type="InterPro" id="IPR011611">
    <property type="entry name" value="PfkB_dom"/>
</dbReference>
<comment type="cofactor">
    <cofactor evidence="9">
        <name>Mg(2+)</name>
        <dbReference type="ChEBI" id="CHEBI:18420"/>
    </cofactor>
    <text evidence="9">Requires a divalent cation, most likely magnesium in vivo, as an electrophilic catalyst to aid phosphoryl group transfer. It is the chelate of the metal and the nucleotide that is the actual substrate.</text>
</comment>
<dbReference type="GO" id="GO:0019303">
    <property type="term" value="P:D-ribose catabolic process"/>
    <property type="evidence" value="ECO:0007669"/>
    <property type="project" value="UniProtKB-UniRule"/>
</dbReference>
<dbReference type="GO" id="GO:0005634">
    <property type="term" value="C:nucleus"/>
    <property type="evidence" value="ECO:0007669"/>
    <property type="project" value="UniProtKB-SubCell"/>
</dbReference>
<feature type="binding site" evidence="9">
    <location>
        <position position="288"/>
    </location>
    <ligand>
        <name>K(+)</name>
        <dbReference type="ChEBI" id="CHEBI:29103"/>
    </ligand>
</feature>
<feature type="binding site" evidence="9">
    <location>
        <begin position="11"/>
        <end position="13"/>
    </location>
    <ligand>
        <name>substrate</name>
    </ligand>
</feature>
<dbReference type="GO" id="GO:0005524">
    <property type="term" value="F:ATP binding"/>
    <property type="evidence" value="ECO:0007669"/>
    <property type="project" value="UniProtKB-UniRule"/>
</dbReference>
<evidence type="ECO:0000256" key="9">
    <source>
        <dbReference type="HAMAP-Rule" id="MF_03215"/>
    </source>
</evidence>
<keyword evidence="9" id="KW-0963">Cytoplasm</keyword>
<feature type="binding site" evidence="9">
    <location>
        <position position="294"/>
    </location>
    <ligand>
        <name>K(+)</name>
        <dbReference type="ChEBI" id="CHEBI:29103"/>
    </ligand>
</feature>
<accession>A0A0R3RRU0</accession>
<comment type="subcellular location">
    <subcellularLocation>
        <location evidence="9">Cytoplasm</location>
    </subcellularLocation>
    <subcellularLocation>
        <location evidence="9">Nucleus</location>
    </subcellularLocation>
</comment>
<feature type="binding site" evidence="9">
    <location>
        <position position="139"/>
    </location>
    <ligand>
        <name>substrate</name>
    </ligand>
</feature>
<keyword evidence="3 9" id="KW-0547">Nucleotide-binding</keyword>
<feature type="binding site" evidence="9">
    <location>
        <position position="290"/>
    </location>
    <ligand>
        <name>K(+)</name>
        <dbReference type="ChEBI" id="CHEBI:29103"/>
    </ligand>
</feature>
<dbReference type="GO" id="GO:0004747">
    <property type="term" value="F:ribokinase activity"/>
    <property type="evidence" value="ECO:0007669"/>
    <property type="project" value="UniProtKB-UniRule"/>
</dbReference>
<sequence length="307" mass="33090">MFDIVVYGSIAQDLVSYTDQFPRPGETIKGTFATSPGGKGANQAAQAAMLGATVCMIGRVGKDVFGASNVDNLRSFGVNTEYIDVSDSGKTGAATIIVTKDGENSIVISPGANMECLSSRIDELEQVVASAKLILCQNETVHESVKRIFELARKHNVQTFLNYAPVEVTFAKSILKLADILCANEIEAEYLADQHIETTEDAKKAVRKLLEGGPLIVILTLGAKGVTYASKQGDSGHIMVPAVKVIETTGAGDSFCGALAYFLVKRPELELKEQIRRAAYIATLSVQRKGTRDSYLWPKDLPPNLLM</sequence>
<dbReference type="InterPro" id="IPR002139">
    <property type="entry name" value="Ribo/fructo_kinase"/>
</dbReference>
<comment type="similarity">
    <text evidence="9">Belongs to the carbohydrate kinase PfkB family. Ribokinase subfamily.</text>
</comment>
<keyword evidence="5 9" id="KW-0067">ATP-binding</keyword>
<dbReference type="AlphaFoldDB" id="A0A0R3RRU0"/>
<comment type="function">
    <text evidence="9">Catalyzes the phosphorylation of ribose at O-5 in a reaction requiring ATP and magnesium. The resulting D-ribose-5-phosphate can then be used either for sythesis of nucleotides, histidine, and tryptophan, or as a component of the pentose phosphate pathway.</text>
</comment>
<dbReference type="Pfam" id="PF00294">
    <property type="entry name" value="PfkB"/>
    <property type="match status" value="1"/>
</dbReference>
<feature type="domain" description="Carbohydrate kinase PfkB" evidence="10">
    <location>
        <begin position="2"/>
        <end position="294"/>
    </location>
</feature>
<feature type="binding site" evidence="9">
    <location>
        <position position="253"/>
    </location>
    <ligand>
        <name>substrate</name>
    </ligand>
</feature>
<evidence type="ECO:0000256" key="1">
    <source>
        <dbReference type="ARBA" id="ARBA00022679"/>
    </source>
</evidence>
<keyword evidence="9" id="KW-0539">Nucleus</keyword>
<organism evidence="11 12">
    <name type="scientific">Elaeophora elaphi</name>
    <dbReference type="NCBI Taxonomy" id="1147741"/>
    <lineage>
        <taxon>Eukaryota</taxon>
        <taxon>Metazoa</taxon>
        <taxon>Ecdysozoa</taxon>
        <taxon>Nematoda</taxon>
        <taxon>Chromadorea</taxon>
        <taxon>Rhabditida</taxon>
        <taxon>Spirurina</taxon>
        <taxon>Spiruromorpha</taxon>
        <taxon>Filarioidea</taxon>
        <taxon>Onchocercidae</taxon>
        <taxon>Elaeophora</taxon>
    </lineage>
</organism>
<dbReference type="WBParaSite" id="EEL_0000447701-mRNA-1">
    <property type="protein sequence ID" value="EEL_0000447701-mRNA-1"/>
    <property type="gene ID" value="EEL_0000447701"/>
</dbReference>
<dbReference type="PRINTS" id="PR00990">
    <property type="entry name" value="RIBOKINASE"/>
</dbReference>
<dbReference type="SUPFAM" id="SSF53613">
    <property type="entry name" value="Ribokinase-like"/>
    <property type="match status" value="1"/>
</dbReference>
<dbReference type="Gene3D" id="3.40.1190.20">
    <property type="match status" value="1"/>
</dbReference>
<dbReference type="InterPro" id="IPR029056">
    <property type="entry name" value="Ribokinase-like"/>
</dbReference>
<proteinExistence type="inferred from homology"/>
<dbReference type="GO" id="GO:0046872">
    <property type="term" value="F:metal ion binding"/>
    <property type="evidence" value="ECO:0007669"/>
    <property type="project" value="UniProtKB-KW"/>
</dbReference>
<keyword evidence="4 9" id="KW-0418">Kinase</keyword>
<dbReference type="PANTHER" id="PTHR10584">
    <property type="entry name" value="SUGAR KINASE"/>
    <property type="match status" value="1"/>
</dbReference>
<evidence type="ECO:0000256" key="6">
    <source>
        <dbReference type="ARBA" id="ARBA00022842"/>
    </source>
</evidence>
<dbReference type="NCBIfam" id="TIGR02152">
    <property type="entry name" value="D_ribokin_bact"/>
    <property type="match status" value="1"/>
</dbReference>
<feature type="binding site" evidence="9">
    <location>
        <begin position="252"/>
        <end position="253"/>
    </location>
    <ligand>
        <name>ATP</name>
        <dbReference type="ChEBI" id="CHEBI:30616"/>
    </ligand>
</feature>
<evidence type="ECO:0000256" key="4">
    <source>
        <dbReference type="ARBA" id="ARBA00022777"/>
    </source>
</evidence>
<reference evidence="12" key="1">
    <citation type="submission" date="2017-02" db="UniProtKB">
        <authorList>
            <consortium name="WormBaseParasite"/>
        </authorList>
    </citation>
    <scope>IDENTIFICATION</scope>
</reference>
<dbReference type="UniPathway" id="UPA00916">
    <property type="reaction ID" value="UER00889"/>
</dbReference>
<evidence type="ECO:0000256" key="7">
    <source>
        <dbReference type="ARBA" id="ARBA00022958"/>
    </source>
</evidence>
<protein>
    <recommendedName>
        <fullName evidence="9">Ribokinase</fullName>
        <shortName evidence="9">RK</shortName>
        <ecNumber evidence="9">2.7.1.15</ecNumber>
    </recommendedName>
</protein>
<dbReference type="STRING" id="1147741.A0A0R3RRU0"/>
<evidence type="ECO:0000256" key="8">
    <source>
        <dbReference type="ARBA" id="ARBA00023277"/>
    </source>
</evidence>
<evidence type="ECO:0000256" key="5">
    <source>
        <dbReference type="ARBA" id="ARBA00022840"/>
    </source>
</evidence>
<evidence type="ECO:0000313" key="11">
    <source>
        <dbReference type="Proteomes" id="UP000050640"/>
    </source>
</evidence>
<feature type="binding site" evidence="9">
    <location>
        <position position="249"/>
    </location>
    <ligand>
        <name>K(+)</name>
        <dbReference type="ChEBI" id="CHEBI:29103"/>
    </ligand>
</feature>
<dbReference type="CDD" id="cd01174">
    <property type="entry name" value="ribokinase"/>
    <property type="match status" value="1"/>
</dbReference>
<feature type="binding site" evidence="9">
    <location>
        <begin position="38"/>
        <end position="42"/>
    </location>
    <ligand>
        <name>substrate</name>
    </ligand>
</feature>
<evidence type="ECO:0000313" key="12">
    <source>
        <dbReference type="WBParaSite" id="EEL_0000447701-mRNA-1"/>
    </source>
</evidence>
<comment type="activity regulation">
    <text evidence="9">Activated by a monovalent cation that binds near, but not in, the active site. The most likely occupant of the site in vivo is potassium. Ion binding induces a conformational change that may alter substrate affinity.</text>
</comment>
<dbReference type="EC" id="2.7.1.15" evidence="9"/>
<keyword evidence="11" id="KW-1185">Reference proteome</keyword>
<dbReference type="GO" id="GO:0005829">
    <property type="term" value="C:cytosol"/>
    <property type="evidence" value="ECO:0007669"/>
    <property type="project" value="TreeGrafter"/>
</dbReference>
<keyword evidence="1 9" id="KW-0808">Transferase</keyword>
<evidence type="ECO:0000256" key="2">
    <source>
        <dbReference type="ARBA" id="ARBA00022723"/>
    </source>
</evidence>
<dbReference type="InterPro" id="IPR011877">
    <property type="entry name" value="Ribokinase"/>
</dbReference>
<comment type="catalytic activity">
    <reaction evidence="9">
        <text>D-ribose + ATP = D-ribose 5-phosphate + ADP + H(+)</text>
        <dbReference type="Rhea" id="RHEA:13697"/>
        <dbReference type="ChEBI" id="CHEBI:15378"/>
        <dbReference type="ChEBI" id="CHEBI:30616"/>
        <dbReference type="ChEBI" id="CHEBI:47013"/>
        <dbReference type="ChEBI" id="CHEBI:78346"/>
        <dbReference type="ChEBI" id="CHEBI:456216"/>
        <dbReference type="EC" id="2.7.1.15"/>
    </reaction>
</comment>
<dbReference type="HAMAP" id="MF_01987">
    <property type="entry name" value="Ribokinase"/>
    <property type="match status" value="1"/>
</dbReference>
<evidence type="ECO:0000256" key="3">
    <source>
        <dbReference type="ARBA" id="ARBA00022741"/>
    </source>
</evidence>
<dbReference type="PANTHER" id="PTHR10584:SF166">
    <property type="entry name" value="RIBOKINASE"/>
    <property type="match status" value="1"/>
</dbReference>
<feature type="active site" description="Proton acceptor" evidence="9">
    <location>
        <position position="253"/>
    </location>
</feature>
<evidence type="ECO:0000259" key="10">
    <source>
        <dbReference type="Pfam" id="PF00294"/>
    </source>
</evidence>
<dbReference type="Proteomes" id="UP000050640">
    <property type="component" value="Unplaced"/>
</dbReference>
<feature type="binding site" evidence="9">
    <location>
        <position position="285"/>
    </location>
    <ligand>
        <name>K(+)</name>
        <dbReference type="ChEBI" id="CHEBI:29103"/>
    </ligand>
</feature>
<comment type="pathway">
    <text evidence="9">Carbohydrate metabolism; D-ribose degradation; D-ribose 5-phosphate from beta-D-ribopyranose: step 2/2.</text>
</comment>
<keyword evidence="7 9" id="KW-0630">Potassium</keyword>
<feature type="binding site" evidence="9">
    <location>
        <position position="184"/>
    </location>
    <ligand>
        <name>ATP</name>
        <dbReference type="ChEBI" id="CHEBI:30616"/>
    </ligand>
</feature>
<keyword evidence="2 9" id="KW-0479">Metal-binding</keyword>
<comment type="caution">
    <text evidence="9">Lacks conserved residue(s) required for the propagation of feature annotation.</text>
</comment>
<comment type="subunit">
    <text evidence="9">Homodimer.</text>
</comment>
<name>A0A0R3RRU0_9BILA</name>
<feature type="binding site" evidence="9">
    <location>
        <begin position="220"/>
        <end position="225"/>
    </location>
    <ligand>
        <name>ATP</name>
        <dbReference type="ChEBI" id="CHEBI:30616"/>
    </ligand>
</feature>